<evidence type="ECO:0000256" key="4">
    <source>
        <dbReference type="ARBA" id="ARBA00022833"/>
    </source>
</evidence>
<dbReference type="InterPro" id="IPR001965">
    <property type="entry name" value="Znf_PHD"/>
</dbReference>
<keyword evidence="3" id="KW-0863">Zinc-finger</keyword>
<evidence type="ECO:0000313" key="8">
    <source>
        <dbReference type="Proteomes" id="UP000436088"/>
    </source>
</evidence>
<dbReference type="InterPro" id="IPR053192">
    <property type="entry name" value="Vacuole_Formation_Reg"/>
</dbReference>
<keyword evidence="2" id="KW-0677">Repeat</keyword>
<evidence type="ECO:0000256" key="3">
    <source>
        <dbReference type="ARBA" id="ARBA00022771"/>
    </source>
</evidence>
<gene>
    <name evidence="7" type="ORF">F3Y22_tig00000913pilonHSYRG00003</name>
    <name evidence="6" type="ORF">F3Y22_tig00116968pilonHSYRG00003</name>
</gene>
<name>A0A6A2XR29_HIBSY</name>
<feature type="domain" description="Phorbol-ester/DAG-type" evidence="5">
    <location>
        <begin position="133"/>
        <end position="183"/>
    </location>
</feature>
<dbReference type="PANTHER" id="PTHR32410">
    <property type="entry name" value="CYSTEINE/HISTIDINE-RICH C1 DOMAIN FAMILY PROTEIN"/>
    <property type="match status" value="1"/>
</dbReference>
<dbReference type="SUPFAM" id="SSF57889">
    <property type="entry name" value="Cysteine-rich domain"/>
    <property type="match status" value="6"/>
</dbReference>
<organism evidence="6 8">
    <name type="scientific">Hibiscus syriacus</name>
    <name type="common">Rose of Sharon</name>
    <dbReference type="NCBI Taxonomy" id="106335"/>
    <lineage>
        <taxon>Eukaryota</taxon>
        <taxon>Viridiplantae</taxon>
        <taxon>Streptophyta</taxon>
        <taxon>Embryophyta</taxon>
        <taxon>Tracheophyta</taxon>
        <taxon>Spermatophyta</taxon>
        <taxon>Magnoliopsida</taxon>
        <taxon>eudicotyledons</taxon>
        <taxon>Gunneridae</taxon>
        <taxon>Pentapetalae</taxon>
        <taxon>rosids</taxon>
        <taxon>malvids</taxon>
        <taxon>Malvales</taxon>
        <taxon>Malvaceae</taxon>
        <taxon>Malvoideae</taxon>
        <taxon>Hibiscus</taxon>
    </lineage>
</organism>
<sequence length="678" mass="78217">MAELHHMSHHNHPLIFTGDSTDPSDASYDCSGCAEVVSSPSYSCAECGFYLHKRCAEAPEEIRHPTHRDHPLLLLPTSEYRKGEVDCDLCNEKVKGFVYGCSSCEFYIDSNCALLPHYTNVGDFVEISHVAHQHPLVPINPIGSFECVGCFAPITNPSYACFDCRMFVHEKCLELAPKINHPCHRKHQLVLDLDADASVCSLCRSTRKGFFYRCIPCGFNIHAGCAWPPSIIEDKSHHDHPFSLLLKPNDPFDCDACGNQGNHVSYICSTCNIQVHKDCISLSRHIRLTLHSHPISHHFSLCIDHNNSRTLDCRICYKKINTEHGSFYCSRSGCDFVIHVKCVYDKWALYGVIEVENPDEVEPSDWLYELKSCIVRKIKEINVGDEVIATEIEHVSHYQHSLILSDEVKDNTFCNGCVQPILSSFYYCEHCDFFLDKACAELPRKCRPWHYAKPFSIVTDGVFRCNHCRYECNGFSYKSDDDVDRMCLRCAKIPHSFEYQADKPYFLFFDDKYEGKCNGCCEDSRYNEGMFQCKDCTFALDRRCVTLPRDARHKCDQHSLTLTYRDPDDYPLRYYCDICEEERDPQKLFYHCGTCDKAMHFECVIGKYQFIMAGSKYTYKDHPHPLTFVKKIYSYPRCVICQKPCQELALECRDDRCKYIVHWSCIKMVLGYVDTDDE</sequence>
<comment type="caution">
    <text evidence="6">The sequence shown here is derived from an EMBL/GenBank/DDBJ whole genome shotgun (WGS) entry which is preliminary data.</text>
</comment>
<keyword evidence="8" id="KW-1185">Reference proteome</keyword>
<dbReference type="SMART" id="SM00249">
    <property type="entry name" value="PHD"/>
    <property type="match status" value="3"/>
</dbReference>
<reference evidence="6 8" key="1">
    <citation type="submission" date="2019-09" db="EMBL/GenBank/DDBJ databases">
        <title>Draft genome information of white flower Hibiscus syriacus.</title>
        <authorList>
            <person name="Kim Y.-M."/>
        </authorList>
    </citation>
    <scope>NUCLEOTIDE SEQUENCE [LARGE SCALE GENOMIC DNA]</scope>
    <source>
        <strain evidence="8">cv. Baekdansim</strain>
        <strain evidence="6">YM2019G1</strain>
        <tissue evidence="6">Leaf</tissue>
    </source>
</reference>
<dbReference type="InterPro" id="IPR046349">
    <property type="entry name" value="C1-like_sf"/>
</dbReference>
<evidence type="ECO:0000256" key="1">
    <source>
        <dbReference type="ARBA" id="ARBA00022723"/>
    </source>
</evidence>
<dbReference type="OrthoDB" id="938199at2759"/>
<keyword evidence="1" id="KW-0479">Metal-binding</keyword>
<dbReference type="Proteomes" id="UP000436088">
    <property type="component" value="Unassembled WGS sequence"/>
</dbReference>
<dbReference type="EMBL" id="VEPZ02001741">
    <property type="protein sequence ID" value="KAE8658807.1"/>
    <property type="molecule type" value="Genomic_DNA"/>
</dbReference>
<dbReference type="SMART" id="SM00109">
    <property type="entry name" value="C1"/>
    <property type="match status" value="5"/>
</dbReference>
<dbReference type="PROSITE" id="PS00479">
    <property type="entry name" value="ZF_DAG_PE_1"/>
    <property type="match status" value="1"/>
</dbReference>
<dbReference type="EMBL" id="VEPZ02000081">
    <property type="protein sequence ID" value="KAE8733956.1"/>
    <property type="molecule type" value="Genomic_DNA"/>
</dbReference>
<proteinExistence type="predicted"/>
<evidence type="ECO:0000256" key="2">
    <source>
        <dbReference type="ARBA" id="ARBA00022737"/>
    </source>
</evidence>
<dbReference type="InterPro" id="IPR004146">
    <property type="entry name" value="DC1"/>
</dbReference>
<dbReference type="InterPro" id="IPR002219">
    <property type="entry name" value="PKC_DAG/PE"/>
</dbReference>
<accession>A0A6A2XR29</accession>
<dbReference type="PROSITE" id="PS50081">
    <property type="entry name" value="ZF_DAG_PE_2"/>
    <property type="match status" value="1"/>
</dbReference>
<evidence type="ECO:0000313" key="7">
    <source>
        <dbReference type="EMBL" id="KAE8733956.1"/>
    </source>
</evidence>
<dbReference type="Gene3D" id="3.30.40.10">
    <property type="entry name" value="Zinc/RING finger domain, C3HC4 (zinc finger)"/>
    <property type="match status" value="1"/>
</dbReference>
<protein>
    <recommendedName>
        <fullName evidence="5">Phorbol-ester/DAG-type domain-containing protein</fullName>
    </recommendedName>
</protein>
<keyword evidence="4" id="KW-0862">Zinc</keyword>
<dbReference type="Pfam" id="PF03107">
    <property type="entry name" value="C1_2"/>
    <property type="match status" value="7"/>
</dbReference>
<dbReference type="AlphaFoldDB" id="A0A6A2XR29"/>
<evidence type="ECO:0000313" key="6">
    <source>
        <dbReference type="EMBL" id="KAE8658807.1"/>
    </source>
</evidence>
<evidence type="ECO:0000259" key="5">
    <source>
        <dbReference type="PROSITE" id="PS50081"/>
    </source>
</evidence>
<dbReference type="PANTHER" id="PTHR32410:SF216">
    <property type="entry name" value="PHORBOL-ESTER_DAG-TYPE DOMAIN-CONTAINING PROTEIN"/>
    <property type="match status" value="1"/>
</dbReference>
<dbReference type="GO" id="GO:0008270">
    <property type="term" value="F:zinc ion binding"/>
    <property type="evidence" value="ECO:0007669"/>
    <property type="project" value="UniProtKB-KW"/>
</dbReference>
<dbReference type="InterPro" id="IPR013083">
    <property type="entry name" value="Znf_RING/FYVE/PHD"/>
</dbReference>